<dbReference type="NCBIfam" id="TIGR01509">
    <property type="entry name" value="HAD-SF-IA-v3"/>
    <property type="match status" value="1"/>
</dbReference>
<dbReference type="InterPro" id="IPR023214">
    <property type="entry name" value="HAD_sf"/>
</dbReference>
<dbReference type="PANTHER" id="PTHR43434:SF1">
    <property type="entry name" value="PHOSPHOGLYCOLATE PHOSPHATASE"/>
    <property type="match status" value="1"/>
</dbReference>
<dbReference type="Gene3D" id="3.40.50.1000">
    <property type="entry name" value="HAD superfamily/HAD-like"/>
    <property type="match status" value="1"/>
</dbReference>
<dbReference type="InterPro" id="IPR006439">
    <property type="entry name" value="HAD-SF_hydro_IA"/>
</dbReference>
<dbReference type="RefSeq" id="WP_251411941.1">
    <property type="nucleotide sequence ID" value="NZ_JAMQGM010000017.1"/>
</dbReference>
<dbReference type="GO" id="GO:0016787">
    <property type="term" value="F:hydrolase activity"/>
    <property type="evidence" value="ECO:0007669"/>
    <property type="project" value="UniProtKB-KW"/>
</dbReference>
<dbReference type="SFLD" id="SFLDS00003">
    <property type="entry name" value="Haloacid_Dehalogenase"/>
    <property type="match status" value="1"/>
</dbReference>
<proteinExistence type="predicted"/>
<comment type="caution">
    <text evidence="1">The sequence shown here is derived from an EMBL/GenBank/DDBJ whole genome shotgun (WGS) entry which is preliminary data.</text>
</comment>
<dbReference type="Pfam" id="PF00702">
    <property type="entry name" value="Hydrolase"/>
    <property type="match status" value="1"/>
</dbReference>
<keyword evidence="1" id="KW-0378">Hydrolase</keyword>
<name>A0ABT0X461_9ACTN</name>
<evidence type="ECO:0000313" key="2">
    <source>
        <dbReference type="Proteomes" id="UP001167160"/>
    </source>
</evidence>
<dbReference type="EMBL" id="JAMQGM010000017">
    <property type="protein sequence ID" value="MCM2577318.1"/>
    <property type="molecule type" value="Genomic_DNA"/>
</dbReference>
<dbReference type="InterPro" id="IPR050155">
    <property type="entry name" value="HAD-like_hydrolase_sf"/>
</dbReference>
<dbReference type="PANTHER" id="PTHR43434">
    <property type="entry name" value="PHOSPHOGLYCOLATE PHOSPHATASE"/>
    <property type="match status" value="1"/>
</dbReference>
<dbReference type="InterPro" id="IPR036412">
    <property type="entry name" value="HAD-like_sf"/>
</dbReference>
<accession>A0ABT0X461</accession>
<gene>
    <name evidence="1" type="ORF">M1E25_08125</name>
</gene>
<dbReference type="SUPFAM" id="SSF56784">
    <property type="entry name" value="HAD-like"/>
    <property type="match status" value="1"/>
</dbReference>
<keyword evidence="2" id="KW-1185">Reference proteome</keyword>
<organism evidence="1 2">
    <name type="scientific">Streptomyces meridianus</name>
    <dbReference type="NCBI Taxonomy" id="2938945"/>
    <lineage>
        <taxon>Bacteria</taxon>
        <taxon>Bacillati</taxon>
        <taxon>Actinomycetota</taxon>
        <taxon>Actinomycetes</taxon>
        <taxon>Kitasatosporales</taxon>
        <taxon>Streptomycetaceae</taxon>
        <taxon>Streptomyces</taxon>
    </lineage>
</organism>
<dbReference type="NCBIfam" id="TIGR01549">
    <property type="entry name" value="HAD-SF-IA-v1"/>
    <property type="match status" value="1"/>
</dbReference>
<evidence type="ECO:0000313" key="1">
    <source>
        <dbReference type="EMBL" id="MCM2577318.1"/>
    </source>
</evidence>
<protein>
    <submittedName>
        <fullName evidence="1">HAD-IA family hydrolase</fullName>
    </submittedName>
</protein>
<reference evidence="1" key="1">
    <citation type="journal article" date="2023" name="Int. J. Syst. Evol. Microbiol.">
        <title>Streptomyces meridianus sp. nov. isolated from brackish water of the Tagus estuary in Alcochete, Portugal.</title>
        <authorList>
            <person name="Santos J.D.N."/>
            <person name="Klimek D."/>
            <person name="Calusinska M."/>
            <person name="Lobo Da Cunha A."/>
            <person name="Catita J."/>
            <person name="Goncalves H."/>
            <person name="Gonzalez I."/>
            <person name="Reyes F."/>
            <person name="Lage O.M."/>
        </authorList>
    </citation>
    <scope>NUCLEOTIDE SEQUENCE</scope>
    <source>
        <strain evidence="1">MTZ3.1</strain>
    </source>
</reference>
<dbReference type="SFLD" id="SFLDG01129">
    <property type="entry name" value="C1.5:_HAD__Beta-PGM__Phosphata"/>
    <property type="match status" value="1"/>
</dbReference>
<dbReference type="Proteomes" id="UP001167160">
    <property type="component" value="Unassembled WGS sequence"/>
</dbReference>
<sequence length="270" mass="29417">MISVLDPADEPGNGSIAVTAVFAHLLGNVRDVLFDFDGPLCDLFAGNHRLARRRTVRMTRQIRALLIAHGQQPPCLRRRNDPHELFRSALDAIGTRRPALATALRTLLERQEVDAAEKTAVPTPGAHDLVVWLSENGVGLAVASNNAQAAVEAHLHRTELVDRFRPSVVGRPADHRLMKPDPHCIHLAMKRIQADHDSCLMIGDSLADVAAARAAGIRICAYSPKRSKRRRLLAAGASFAVGSIQALHEALHATRQLTAPTASHCTYRSH</sequence>